<feature type="signal peptide" evidence="2">
    <location>
        <begin position="1"/>
        <end position="21"/>
    </location>
</feature>
<comment type="caution">
    <text evidence="3">The sequence shown here is derived from an EMBL/GenBank/DDBJ whole genome shotgun (WGS) entry which is preliminary data.</text>
</comment>
<gene>
    <name evidence="3" type="ORF">CYCCA115_LOCUS10364</name>
</gene>
<evidence type="ECO:0000313" key="4">
    <source>
        <dbReference type="Proteomes" id="UP001295423"/>
    </source>
</evidence>
<protein>
    <submittedName>
        <fullName evidence="3">Uncharacterized protein</fullName>
    </submittedName>
</protein>
<reference evidence="3" key="1">
    <citation type="submission" date="2023-08" db="EMBL/GenBank/DDBJ databases">
        <authorList>
            <person name="Audoor S."/>
            <person name="Bilcke G."/>
        </authorList>
    </citation>
    <scope>NUCLEOTIDE SEQUENCE</scope>
</reference>
<dbReference type="Proteomes" id="UP001295423">
    <property type="component" value="Unassembled WGS sequence"/>
</dbReference>
<keyword evidence="2" id="KW-0732">Signal</keyword>
<evidence type="ECO:0000256" key="2">
    <source>
        <dbReference type="SAM" id="SignalP"/>
    </source>
</evidence>
<dbReference type="EMBL" id="CAKOGP040001668">
    <property type="protein sequence ID" value="CAJ1946223.1"/>
    <property type="molecule type" value="Genomic_DNA"/>
</dbReference>
<feature type="compositionally biased region" description="Acidic residues" evidence="1">
    <location>
        <begin position="163"/>
        <end position="179"/>
    </location>
</feature>
<dbReference type="AlphaFoldDB" id="A0AAD2CZ46"/>
<name>A0AAD2CZ46_9STRA</name>
<feature type="chain" id="PRO_5042292291" evidence="2">
    <location>
        <begin position="22"/>
        <end position="179"/>
    </location>
</feature>
<feature type="region of interest" description="Disordered" evidence="1">
    <location>
        <begin position="95"/>
        <end position="179"/>
    </location>
</feature>
<keyword evidence="4" id="KW-1185">Reference proteome</keyword>
<evidence type="ECO:0000256" key="1">
    <source>
        <dbReference type="SAM" id="MobiDB-lite"/>
    </source>
</evidence>
<sequence length="179" mass="20308">MATMKIEFLLLLLAFTNKSFSNAFAPQYEKYNAVGCPMVGGRGWDNGDYLSGLGGDEGDRKKVDEDYKEFHERRNAFQERQREYLDKSPQARAFLEQQQAQPMGNRDDLDEEDNDPFDEFSNLQVGSGGGSRMAHMMAKAKRMQEPQKSNPMFQQKLAVPLYDCDDSDPAPSEDDEDGN</sequence>
<evidence type="ECO:0000313" key="3">
    <source>
        <dbReference type="EMBL" id="CAJ1946223.1"/>
    </source>
</evidence>
<proteinExistence type="predicted"/>
<accession>A0AAD2CZ46</accession>
<feature type="compositionally biased region" description="Acidic residues" evidence="1">
    <location>
        <begin position="108"/>
        <end position="118"/>
    </location>
</feature>
<organism evidence="3 4">
    <name type="scientific">Cylindrotheca closterium</name>
    <dbReference type="NCBI Taxonomy" id="2856"/>
    <lineage>
        <taxon>Eukaryota</taxon>
        <taxon>Sar</taxon>
        <taxon>Stramenopiles</taxon>
        <taxon>Ochrophyta</taxon>
        <taxon>Bacillariophyta</taxon>
        <taxon>Bacillariophyceae</taxon>
        <taxon>Bacillariophycidae</taxon>
        <taxon>Bacillariales</taxon>
        <taxon>Bacillariaceae</taxon>
        <taxon>Cylindrotheca</taxon>
    </lineage>
</organism>